<dbReference type="Gene3D" id="3.40.50.1820">
    <property type="entry name" value="alpha/beta hydrolase"/>
    <property type="match status" value="1"/>
</dbReference>
<evidence type="ECO:0000256" key="4">
    <source>
        <dbReference type="ARBA" id="ARBA00022729"/>
    </source>
</evidence>
<evidence type="ECO:0000256" key="2">
    <source>
        <dbReference type="ARBA" id="ARBA00022487"/>
    </source>
</evidence>
<proteinExistence type="inferred from homology"/>
<dbReference type="InterPro" id="IPR029058">
    <property type="entry name" value="AB_hydrolase_fold"/>
</dbReference>
<dbReference type="OMA" id="ETDINGW"/>
<evidence type="ECO:0000256" key="8">
    <source>
        <dbReference type="ARBA" id="ARBA00041313"/>
    </source>
</evidence>
<dbReference type="VEuPathDB" id="FungiDB:AFLA_008548"/>
<keyword evidence="11" id="KW-1185">Reference proteome</keyword>
<dbReference type="GO" id="GO:0006629">
    <property type="term" value="P:lipid metabolic process"/>
    <property type="evidence" value="ECO:0007669"/>
    <property type="project" value="InterPro"/>
</dbReference>
<keyword evidence="3" id="KW-0624">Polysaccharide degradation</keyword>
<comment type="catalytic activity">
    <reaction evidence="6">
        <text>feruloyl-polysaccharide + H2O = ferulate + polysaccharide.</text>
        <dbReference type="EC" id="3.1.1.73"/>
    </reaction>
</comment>
<name>A0A7U2R2Q7_ASPFN</name>
<dbReference type="InterPro" id="IPR002921">
    <property type="entry name" value="Fungal_lipase-type"/>
</dbReference>
<sequence length="356" mass="38636">MPLSTLSNGPEHSASRIQSFYPERFTSPVSALPRLAYISALSVSYPIQDSLPTRTIQATISFVQLRVYYTYFINAMKNFVSMHAILLACSAGAGLAAITQGISEGTYSRIVEMATISQAAYANLCNIPSTITSAGKIYNAETDINGWVLRDDSRQEIITVFRGTGSDTNLQLDTNYTQAPFDTLPQCSGCAVHGGYYVGWISVKDQVEGLVQQQASQYPDYSLVITGHSLGASMAAITAAQLSATYNNITVYTFGEPRTGNQAYASYVDETFQATNPDATKFYRVTHTNDGIPNLPPTSQGYVHHGTEYWSVEPHGPQNMYLCLGDEVQCCEAQGGQGVNDAHVTYFGMASGACTW</sequence>
<dbReference type="AlphaFoldDB" id="A0A7U2R2Q7"/>
<keyword evidence="3" id="KW-0119">Carbohydrate metabolism</keyword>
<keyword evidence="4" id="KW-0732">Signal</keyword>
<dbReference type="GO" id="GO:0045493">
    <property type="term" value="P:xylan catabolic process"/>
    <property type="evidence" value="ECO:0007669"/>
    <property type="project" value="UniProtKB-KW"/>
</dbReference>
<evidence type="ECO:0000256" key="5">
    <source>
        <dbReference type="ARBA" id="ARBA00022801"/>
    </source>
</evidence>
<dbReference type="Pfam" id="PF01764">
    <property type="entry name" value="Lipase_3"/>
    <property type="match status" value="1"/>
</dbReference>
<dbReference type="PANTHER" id="PTHR46640:SF1">
    <property type="entry name" value="FUNGAL LIPASE-LIKE DOMAIN-CONTAINING PROTEIN-RELATED"/>
    <property type="match status" value="1"/>
</dbReference>
<dbReference type="Proteomes" id="UP000596276">
    <property type="component" value="Chromosome 6"/>
</dbReference>
<evidence type="ECO:0000256" key="6">
    <source>
        <dbReference type="ARBA" id="ARBA00034075"/>
    </source>
</evidence>
<dbReference type="VEuPathDB" id="FungiDB:F9C07_2285807"/>
<dbReference type="SUPFAM" id="SSF53474">
    <property type="entry name" value="alpha/beta-Hydrolases"/>
    <property type="match status" value="1"/>
</dbReference>
<dbReference type="InterPro" id="IPR051299">
    <property type="entry name" value="AB_hydrolase_lip/est"/>
</dbReference>
<feature type="domain" description="Fungal lipase-type" evidence="9">
    <location>
        <begin position="160"/>
        <end position="298"/>
    </location>
</feature>
<organism evidence="10 11">
    <name type="scientific">Aspergillus flavus (strain ATCC 200026 / FGSC A1120 / IAM 13836 / NRRL 3357 / JCM 12722 / SRRC 167)</name>
    <dbReference type="NCBI Taxonomy" id="332952"/>
    <lineage>
        <taxon>Eukaryota</taxon>
        <taxon>Fungi</taxon>
        <taxon>Dikarya</taxon>
        <taxon>Ascomycota</taxon>
        <taxon>Pezizomycotina</taxon>
        <taxon>Eurotiomycetes</taxon>
        <taxon>Eurotiomycetidae</taxon>
        <taxon>Eurotiales</taxon>
        <taxon>Aspergillaceae</taxon>
        <taxon>Aspergillus</taxon>
        <taxon>Aspergillus subgen. Circumdati</taxon>
    </lineage>
</organism>
<keyword evidence="3" id="KW-0858">Xylan degradation</keyword>
<dbReference type="CDD" id="cd00519">
    <property type="entry name" value="Lipase_3"/>
    <property type="match status" value="1"/>
</dbReference>
<protein>
    <recommendedName>
        <fullName evidence="1">feruloyl esterase</fullName>
        <ecNumber evidence="1">3.1.1.73</ecNumber>
    </recommendedName>
    <alternativeName>
        <fullName evidence="8">Ferulic acid esterase A</fullName>
    </alternativeName>
</protein>
<evidence type="ECO:0000313" key="10">
    <source>
        <dbReference type="EMBL" id="QRD93584.1"/>
    </source>
</evidence>
<dbReference type="EMBL" id="CP044623">
    <property type="protein sequence ID" value="QRD93584.1"/>
    <property type="molecule type" value="Genomic_DNA"/>
</dbReference>
<comment type="similarity">
    <text evidence="7">Belongs to the AB hydrolase superfamily. FaeA family.</text>
</comment>
<dbReference type="PANTHER" id="PTHR46640">
    <property type="entry name" value="TRIACYLGLYCEROL LIPASE, PUTATIVE (AFU_ORTHOLOGUE AFUA_6G06510)-RELATED"/>
    <property type="match status" value="1"/>
</dbReference>
<accession>A0A7U2R2Q7</accession>
<gene>
    <name evidence="10" type="ORF">F9C07_2285807</name>
</gene>
<dbReference type="GO" id="GO:0030600">
    <property type="term" value="F:feruloyl esterase activity"/>
    <property type="evidence" value="ECO:0007669"/>
    <property type="project" value="UniProtKB-EC"/>
</dbReference>
<keyword evidence="2" id="KW-0719">Serine esterase</keyword>
<dbReference type="EC" id="3.1.1.73" evidence="1"/>
<keyword evidence="5" id="KW-0378">Hydrolase</keyword>
<reference evidence="11" key="1">
    <citation type="journal article" date="2021" name="G3 (Bethesda)">
        <title>Chromosome assembled and annotated genome sequence of Aspergillus flavus NRRL 3357.</title>
        <authorList>
            <person name="Skerker J.M."/>
            <person name="Pianalto K.M."/>
            <person name="Mondo S.J."/>
            <person name="Yang K."/>
            <person name="Arkin A.P."/>
            <person name="Keller N.P."/>
            <person name="Grigoriev I.V."/>
            <person name="Louise Glass N.L."/>
        </authorList>
    </citation>
    <scope>NUCLEOTIDE SEQUENCE [LARGE SCALE GENOMIC DNA]</scope>
    <source>
        <strain evidence="11">ATCC 200026 / FGSC A1120 / IAM 13836 / NRRL 3357 / JCM 12722 / SRRC 167</strain>
    </source>
</reference>
<evidence type="ECO:0000313" key="11">
    <source>
        <dbReference type="Proteomes" id="UP000596276"/>
    </source>
</evidence>
<evidence type="ECO:0000256" key="1">
    <source>
        <dbReference type="ARBA" id="ARBA00013091"/>
    </source>
</evidence>
<evidence type="ECO:0000256" key="7">
    <source>
        <dbReference type="ARBA" id="ARBA00037991"/>
    </source>
</evidence>
<evidence type="ECO:0000259" key="9">
    <source>
        <dbReference type="Pfam" id="PF01764"/>
    </source>
</evidence>
<evidence type="ECO:0000256" key="3">
    <source>
        <dbReference type="ARBA" id="ARBA00022651"/>
    </source>
</evidence>